<keyword evidence="1" id="KW-1133">Transmembrane helix</keyword>
<dbReference type="PROSITE" id="PS51257">
    <property type="entry name" value="PROKAR_LIPOPROTEIN"/>
    <property type="match status" value="1"/>
</dbReference>
<gene>
    <name evidence="2" type="ORF">H7U12_02770</name>
</gene>
<dbReference type="RefSeq" id="WP_186632551.1">
    <property type="nucleotide sequence ID" value="NZ_JACOAF010000007.1"/>
</dbReference>
<keyword evidence="1" id="KW-0812">Transmembrane</keyword>
<evidence type="ECO:0008006" key="4">
    <source>
        <dbReference type="Google" id="ProtNLM"/>
    </source>
</evidence>
<protein>
    <recommendedName>
        <fullName evidence="4">Lipoprotein</fullName>
    </recommendedName>
</protein>
<evidence type="ECO:0000313" key="2">
    <source>
        <dbReference type="EMBL" id="MBC3538586.1"/>
    </source>
</evidence>
<organism evidence="2 3">
    <name type="scientific">Rufibacter sediminis</name>
    <dbReference type="NCBI Taxonomy" id="2762756"/>
    <lineage>
        <taxon>Bacteria</taxon>
        <taxon>Pseudomonadati</taxon>
        <taxon>Bacteroidota</taxon>
        <taxon>Cytophagia</taxon>
        <taxon>Cytophagales</taxon>
        <taxon>Hymenobacteraceae</taxon>
        <taxon>Rufibacter</taxon>
    </lineage>
</organism>
<keyword evidence="1" id="KW-0472">Membrane</keyword>
<evidence type="ECO:0000256" key="1">
    <source>
        <dbReference type="SAM" id="Phobius"/>
    </source>
</evidence>
<keyword evidence="3" id="KW-1185">Reference proteome</keyword>
<comment type="caution">
    <text evidence="2">The sequence shown here is derived from an EMBL/GenBank/DDBJ whole genome shotgun (WGS) entry which is preliminary data.</text>
</comment>
<accession>A0ABR6VN98</accession>
<dbReference type="Proteomes" id="UP000659698">
    <property type="component" value="Unassembled WGS sequence"/>
</dbReference>
<proteinExistence type="predicted"/>
<name>A0ABR6VN98_9BACT</name>
<reference evidence="2 3" key="1">
    <citation type="journal article" date="2019" name="Int. J. Syst. Evol. Microbiol.">
        <title>Rufibacter sediminis sp. nov., isolated from freshwater lake sediment.</title>
        <authorList>
            <person name="Qu J.H."/>
            <person name="Zhang L.J."/>
            <person name="Fu Y.H."/>
            <person name="Li H.F."/>
        </authorList>
    </citation>
    <scope>NUCLEOTIDE SEQUENCE [LARGE SCALE GENOMIC DNA]</scope>
    <source>
        <strain evidence="2 3">H-1</strain>
    </source>
</reference>
<sequence>MKKSLLFIYSILVFSLSGCSWLSSFYIINNTQDKIIITFSLMPTQRSDYDFAIKDTIEFYKLKKDWKSEDSKLTKDSSGGTYLKENWDGLEYYKMIINPYSAASSGSNLPNFTFQEKSYRREIFSNIIEMQIIRQDTKDTVWLKPSFLADFSKQLGKFDIALVLE</sequence>
<evidence type="ECO:0000313" key="3">
    <source>
        <dbReference type="Proteomes" id="UP000659698"/>
    </source>
</evidence>
<dbReference type="EMBL" id="JACOAF010000007">
    <property type="protein sequence ID" value="MBC3538586.1"/>
    <property type="molecule type" value="Genomic_DNA"/>
</dbReference>
<feature type="transmembrane region" description="Helical" evidence="1">
    <location>
        <begin position="6"/>
        <end position="28"/>
    </location>
</feature>